<dbReference type="AlphaFoldDB" id="A0A931B0I7"/>
<dbReference type="Proteomes" id="UP000657385">
    <property type="component" value="Unassembled WGS sequence"/>
</dbReference>
<evidence type="ECO:0000313" key="2">
    <source>
        <dbReference type="EMBL" id="MBF9068834.1"/>
    </source>
</evidence>
<organism evidence="2 3">
    <name type="scientific">Streptacidiphilus fuscans</name>
    <dbReference type="NCBI Taxonomy" id="2789292"/>
    <lineage>
        <taxon>Bacteria</taxon>
        <taxon>Bacillati</taxon>
        <taxon>Actinomycetota</taxon>
        <taxon>Actinomycetes</taxon>
        <taxon>Kitasatosporales</taxon>
        <taxon>Streptomycetaceae</taxon>
        <taxon>Streptacidiphilus</taxon>
    </lineage>
</organism>
<feature type="transmembrane region" description="Helical" evidence="1">
    <location>
        <begin position="67"/>
        <end position="86"/>
    </location>
</feature>
<protein>
    <submittedName>
        <fullName evidence="2">Helix-hairpin-helix domain-containing protein</fullName>
    </submittedName>
</protein>
<dbReference type="RefSeq" id="WP_196193977.1">
    <property type="nucleotide sequence ID" value="NZ_JADPRT010000004.1"/>
</dbReference>
<accession>A0A931B0I7</accession>
<keyword evidence="1" id="KW-1133">Transmembrane helix</keyword>
<dbReference type="Gene3D" id="1.10.150.280">
    <property type="entry name" value="AF1531-like domain"/>
    <property type="match status" value="1"/>
</dbReference>
<keyword evidence="1" id="KW-0812">Transmembrane</keyword>
<dbReference type="InterPro" id="IPR010994">
    <property type="entry name" value="RuvA_2-like"/>
</dbReference>
<keyword evidence="3" id="KW-1185">Reference proteome</keyword>
<name>A0A931B0I7_9ACTN</name>
<reference evidence="2" key="1">
    <citation type="submission" date="2020-11" db="EMBL/GenBank/DDBJ databases">
        <title>Isolation and identification of active actinomycetes.</title>
        <authorList>
            <person name="Yu B."/>
        </authorList>
    </citation>
    <scope>NUCLEOTIDE SEQUENCE</scope>
    <source>
        <strain evidence="2">NEAU-YB345</strain>
    </source>
</reference>
<keyword evidence="1" id="KW-0472">Membrane</keyword>
<dbReference type="SUPFAM" id="SSF47781">
    <property type="entry name" value="RuvA domain 2-like"/>
    <property type="match status" value="1"/>
</dbReference>
<evidence type="ECO:0000256" key="1">
    <source>
        <dbReference type="SAM" id="Phobius"/>
    </source>
</evidence>
<gene>
    <name evidence="2" type="ORF">I2501_12455</name>
</gene>
<feature type="transmembrane region" description="Helical" evidence="1">
    <location>
        <begin position="6"/>
        <end position="30"/>
    </location>
</feature>
<evidence type="ECO:0000313" key="3">
    <source>
        <dbReference type="Proteomes" id="UP000657385"/>
    </source>
</evidence>
<comment type="caution">
    <text evidence="2">The sequence shown here is derived from an EMBL/GenBank/DDBJ whole genome shotgun (WGS) entry which is preliminary data.</text>
</comment>
<proteinExistence type="predicted"/>
<sequence>MSPAGSVLWALLPLFTIGLGTFAVLGWAAWRLQQRALAVLSGIALAVTIVAVVMADAPADSVESTAAGGLIAVVLVGGGLGATFSVRRSLVGTPPVPDALPSAEAAANDAVLADTRSRRELRVHARELLAHDPGLARELRIGRPDLPRAYDDGGLADVNHVPAPVLETLPGMTPDLARQIVETRESRGSFTCIEELEVFAELPDELAVELADRLLFLN</sequence>
<dbReference type="EMBL" id="JADPRT010000004">
    <property type="protein sequence ID" value="MBF9068834.1"/>
    <property type="molecule type" value="Genomic_DNA"/>
</dbReference>
<dbReference type="Pfam" id="PF12836">
    <property type="entry name" value="HHH_3"/>
    <property type="match status" value="1"/>
</dbReference>
<feature type="transmembrane region" description="Helical" evidence="1">
    <location>
        <begin position="37"/>
        <end position="55"/>
    </location>
</feature>